<keyword evidence="2" id="KW-1185">Reference proteome</keyword>
<name>A0ABP5RHE7_9ACTN</name>
<sequence>MPGGGGSPVRPILPRGTPRILAALCTAPGGAETALALVGGLRAAAAGAAVITAVALVTARYTTGFHSQDSALRGPLRLIEEQRAGLGDWRRVVENGLTGRGDGAEVLRRRLQWLYAARLAERHAVSLHDRPQAAAALVGPEVWPLIDPACPVTSEPVPAPVLRAAVNRLSSL</sequence>
<organism evidence="1 2">
    <name type="scientific">Kitasatospora cystarginea</name>
    <dbReference type="NCBI Taxonomy" id="58350"/>
    <lineage>
        <taxon>Bacteria</taxon>
        <taxon>Bacillati</taxon>
        <taxon>Actinomycetota</taxon>
        <taxon>Actinomycetes</taxon>
        <taxon>Kitasatosporales</taxon>
        <taxon>Streptomycetaceae</taxon>
        <taxon>Kitasatospora</taxon>
    </lineage>
</organism>
<dbReference type="Proteomes" id="UP001500305">
    <property type="component" value="Unassembled WGS sequence"/>
</dbReference>
<dbReference type="EMBL" id="BAAATR010000026">
    <property type="protein sequence ID" value="GAA2261200.1"/>
    <property type="molecule type" value="Genomic_DNA"/>
</dbReference>
<evidence type="ECO:0008006" key="3">
    <source>
        <dbReference type="Google" id="ProtNLM"/>
    </source>
</evidence>
<evidence type="ECO:0000313" key="2">
    <source>
        <dbReference type="Proteomes" id="UP001500305"/>
    </source>
</evidence>
<protein>
    <recommendedName>
        <fullName evidence="3">SMODS and SLOG-associating 2TM effector domain-containing protein</fullName>
    </recommendedName>
</protein>
<comment type="caution">
    <text evidence="1">The sequence shown here is derived from an EMBL/GenBank/DDBJ whole genome shotgun (WGS) entry which is preliminary data.</text>
</comment>
<reference evidence="2" key="1">
    <citation type="journal article" date="2019" name="Int. J. Syst. Evol. Microbiol.">
        <title>The Global Catalogue of Microorganisms (GCM) 10K type strain sequencing project: providing services to taxonomists for standard genome sequencing and annotation.</title>
        <authorList>
            <consortium name="The Broad Institute Genomics Platform"/>
            <consortium name="The Broad Institute Genome Sequencing Center for Infectious Disease"/>
            <person name="Wu L."/>
            <person name="Ma J."/>
        </authorList>
    </citation>
    <scope>NUCLEOTIDE SEQUENCE [LARGE SCALE GENOMIC DNA]</scope>
    <source>
        <strain evidence="2">JCM 7356</strain>
    </source>
</reference>
<gene>
    <name evidence="1" type="ORF">GCM10010430_51730</name>
</gene>
<proteinExistence type="predicted"/>
<accession>A0ABP5RHE7</accession>
<evidence type="ECO:0000313" key="1">
    <source>
        <dbReference type="EMBL" id="GAA2261200.1"/>
    </source>
</evidence>